<dbReference type="InParanoid" id="A0A1X7SPW4"/>
<evidence type="ECO:0000256" key="1">
    <source>
        <dbReference type="SAM" id="MobiDB-lite"/>
    </source>
</evidence>
<reference evidence="2" key="1">
    <citation type="submission" date="2017-05" db="UniProtKB">
        <authorList>
            <consortium name="EnsemblMetazoa"/>
        </authorList>
    </citation>
    <scope>IDENTIFICATION</scope>
</reference>
<dbReference type="AlphaFoldDB" id="A0A1X7SPW4"/>
<feature type="region of interest" description="Disordered" evidence="1">
    <location>
        <begin position="1"/>
        <end position="84"/>
    </location>
</feature>
<name>A0A1X7SPW4_AMPQE</name>
<feature type="compositionally biased region" description="Low complexity" evidence="1">
    <location>
        <begin position="69"/>
        <end position="83"/>
    </location>
</feature>
<evidence type="ECO:0000313" key="2">
    <source>
        <dbReference type="EnsemblMetazoa" id="Aqu2.1.04123_001"/>
    </source>
</evidence>
<feature type="compositionally biased region" description="Polar residues" evidence="1">
    <location>
        <begin position="47"/>
        <end position="66"/>
    </location>
</feature>
<protein>
    <submittedName>
        <fullName evidence="2">Uncharacterized protein</fullName>
    </submittedName>
</protein>
<dbReference type="EnsemblMetazoa" id="Aqu2.1.04123_001">
    <property type="protein sequence ID" value="Aqu2.1.04123_001"/>
    <property type="gene ID" value="Aqu2.1.04123"/>
</dbReference>
<accession>A0A1X7SPW4</accession>
<sequence length="112" mass="11871">MHPSQAGEHPAKVPRLQALGLRGRNIPHQLPGVASSYPGSEDLLEVSGQQVSTATAGQPNSSSVHQQPGRDSVGPGSSPSSRPLNVVLGERYSLNSRIFLGMKMFEQTQSRG</sequence>
<organism evidence="2">
    <name type="scientific">Amphimedon queenslandica</name>
    <name type="common">Sponge</name>
    <dbReference type="NCBI Taxonomy" id="400682"/>
    <lineage>
        <taxon>Eukaryota</taxon>
        <taxon>Metazoa</taxon>
        <taxon>Porifera</taxon>
        <taxon>Demospongiae</taxon>
        <taxon>Heteroscleromorpha</taxon>
        <taxon>Haplosclerida</taxon>
        <taxon>Niphatidae</taxon>
        <taxon>Amphimedon</taxon>
    </lineage>
</organism>
<proteinExistence type="predicted"/>